<evidence type="ECO:0000313" key="4">
    <source>
        <dbReference type="Proteomes" id="UP000462362"/>
    </source>
</evidence>
<organism evidence="3 4">
    <name type="scientific">Parasutterella excrementihominis</name>
    <dbReference type="NCBI Taxonomy" id="487175"/>
    <lineage>
        <taxon>Bacteria</taxon>
        <taxon>Pseudomonadati</taxon>
        <taxon>Pseudomonadota</taxon>
        <taxon>Betaproteobacteria</taxon>
        <taxon>Burkholderiales</taxon>
        <taxon>Sutterellaceae</taxon>
        <taxon>Parasutterella</taxon>
    </lineage>
</organism>
<dbReference type="Pfam" id="PF00892">
    <property type="entry name" value="EamA"/>
    <property type="match status" value="2"/>
</dbReference>
<evidence type="ECO:0000313" key="3">
    <source>
        <dbReference type="EMBL" id="MTU44153.1"/>
    </source>
</evidence>
<dbReference type="InterPro" id="IPR000620">
    <property type="entry name" value="EamA_dom"/>
</dbReference>
<dbReference type="SUPFAM" id="SSF103481">
    <property type="entry name" value="Multidrug resistance efflux transporter EmrE"/>
    <property type="match status" value="2"/>
</dbReference>
<dbReference type="GO" id="GO:0016020">
    <property type="term" value="C:membrane"/>
    <property type="evidence" value="ECO:0007669"/>
    <property type="project" value="InterPro"/>
</dbReference>
<feature type="transmembrane region" description="Helical" evidence="1">
    <location>
        <begin position="66"/>
        <end position="84"/>
    </location>
</feature>
<feature type="transmembrane region" description="Helical" evidence="1">
    <location>
        <begin position="179"/>
        <end position="197"/>
    </location>
</feature>
<dbReference type="PANTHER" id="PTHR22911:SF79">
    <property type="entry name" value="MOBA-LIKE NTP TRANSFERASE DOMAIN-CONTAINING PROTEIN"/>
    <property type="match status" value="1"/>
</dbReference>
<feature type="transmembrane region" description="Helical" evidence="1">
    <location>
        <begin position="209"/>
        <end position="230"/>
    </location>
</feature>
<reference evidence="3 4" key="1">
    <citation type="journal article" date="2019" name="Nat. Med.">
        <title>A library of human gut bacterial isolates paired with longitudinal multiomics data enables mechanistic microbiome research.</title>
        <authorList>
            <person name="Poyet M."/>
            <person name="Groussin M."/>
            <person name="Gibbons S.M."/>
            <person name="Avila-Pacheco J."/>
            <person name="Jiang X."/>
            <person name="Kearney S.M."/>
            <person name="Perrotta A.R."/>
            <person name="Berdy B."/>
            <person name="Zhao S."/>
            <person name="Lieberman T.D."/>
            <person name="Swanson P.K."/>
            <person name="Smith M."/>
            <person name="Roesemann S."/>
            <person name="Alexander J.E."/>
            <person name="Rich S.A."/>
            <person name="Livny J."/>
            <person name="Vlamakis H."/>
            <person name="Clish C."/>
            <person name="Bullock K."/>
            <person name="Deik A."/>
            <person name="Scott J."/>
            <person name="Pierce K.A."/>
            <person name="Xavier R.J."/>
            <person name="Alm E.J."/>
        </authorList>
    </citation>
    <scope>NUCLEOTIDE SEQUENCE [LARGE SCALE GENOMIC DNA]</scope>
    <source>
        <strain evidence="3 4">BIOML-A2</strain>
    </source>
</reference>
<keyword evidence="1" id="KW-0812">Transmembrane</keyword>
<keyword evidence="1" id="KW-1133">Transmembrane helix</keyword>
<evidence type="ECO:0000259" key="2">
    <source>
        <dbReference type="Pfam" id="PF00892"/>
    </source>
</evidence>
<dbReference type="EMBL" id="WNCL01000049">
    <property type="protein sequence ID" value="MTU44153.1"/>
    <property type="molecule type" value="Genomic_DNA"/>
</dbReference>
<feature type="transmembrane region" description="Helical" evidence="1">
    <location>
        <begin position="90"/>
        <end position="110"/>
    </location>
</feature>
<dbReference type="AlphaFoldDB" id="A0A844LHA2"/>
<name>A0A844LHA2_9BURK</name>
<dbReference type="Proteomes" id="UP000462362">
    <property type="component" value="Unassembled WGS sequence"/>
</dbReference>
<feature type="domain" description="EamA" evidence="2">
    <location>
        <begin position="152"/>
        <end position="282"/>
    </location>
</feature>
<dbReference type="InterPro" id="IPR037185">
    <property type="entry name" value="EmrE-like"/>
</dbReference>
<sequence length="293" mass="31366">MINKGPLLILLGSVCFSFSGTFQQFAPSGATPFTITEARMLIGAAGLLFWCLLSGKFSVSFGSLRWKYLVLMAVSLLSFQLLFFSSILKTGVAVGTVVAIGSTPIWTAIIEKTFFNKSPRSVWFIATTIAVVGIILLNLQNFSGQVNILYTFLPLLAGLAYALEIVFAKEAMQGSSSEVCMMIVMALVALFNLPSIFFNELTWILTFRGALVCLGLGIVTASMAFALFFGGTKTTPAAVASTLGMAEPLGAALWGITLLHEPCSLTTLSGIVLILLSLILLIKPEKQTAYSTQ</sequence>
<feature type="transmembrane region" description="Helical" evidence="1">
    <location>
        <begin position="237"/>
        <end position="259"/>
    </location>
</feature>
<dbReference type="PANTHER" id="PTHR22911">
    <property type="entry name" value="ACYL-MALONYL CONDENSING ENZYME-RELATED"/>
    <property type="match status" value="1"/>
</dbReference>
<evidence type="ECO:0000256" key="1">
    <source>
        <dbReference type="SAM" id="Phobius"/>
    </source>
</evidence>
<protein>
    <submittedName>
        <fullName evidence="3">EamA family transporter</fullName>
    </submittedName>
</protein>
<feature type="transmembrane region" description="Helical" evidence="1">
    <location>
        <begin position="265"/>
        <end position="282"/>
    </location>
</feature>
<feature type="transmembrane region" description="Helical" evidence="1">
    <location>
        <begin position="148"/>
        <end position="167"/>
    </location>
</feature>
<comment type="caution">
    <text evidence="3">The sequence shown here is derived from an EMBL/GenBank/DDBJ whole genome shotgun (WGS) entry which is preliminary data.</text>
</comment>
<dbReference type="RefSeq" id="WP_155168308.1">
    <property type="nucleotide sequence ID" value="NZ_DBGEHT010000206.1"/>
</dbReference>
<accession>A0A844LHA2</accession>
<gene>
    <name evidence="3" type="ORF">GMD42_11200</name>
</gene>
<proteinExistence type="predicted"/>
<keyword evidence="1" id="KW-0472">Membrane</keyword>
<feature type="transmembrane region" description="Helical" evidence="1">
    <location>
        <begin position="122"/>
        <end position="142"/>
    </location>
</feature>
<feature type="domain" description="EamA" evidence="2">
    <location>
        <begin position="4"/>
        <end position="138"/>
    </location>
</feature>
<feature type="transmembrane region" description="Helical" evidence="1">
    <location>
        <begin position="40"/>
        <end position="59"/>
    </location>
</feature>